<dbReference type="Proteomes" id="UP000289738">
    <property type="component" value="Chromosome A05"/>
</dbReference>
<evidence type="ECO:0008006" key="4">
    <source>
        <dbReference type="Google" id="ProtNLM"/>
    </source>
</evidence>
<proteinExistence type="predicted"/>
<feature type="compositionally biased region" description="Polar residues" evidence="1">
    <location>
        <begin position="116"/>
        <end position="127"/>
    </location>
</feature>
<accession>A0A445D370</accession>
<name>A0A445D370_ARAHY</name>
<evidence type="ECO:0000313" key="2">
    <source>
        <dbReference type="EMBL" id="RYR57615.1"/>
    </source>
</evidence>
<dbReference type="AlphaFoldDB" id="A0A445D370"/>
<feature type="region of interest" description="Disordered" evidence="1">
    <location>
        <begin position="116"/>
        <end position="142"/>
    </location>
</feature>
<dbReference type="PANTHER" id="PTHR46250:SF18">
    <property type="entry name" value="MYB_SANT-LIKE DOMAIN-CONTAINING PROTEIN"/>
    <property type="match status" value="1"/>
</dbReference>
<evidence type="ECO:0000256" key="1">
    <source>
        <dbReference type="SAM" id="MobiDB-lite"/>
    </source>
</evidence>
<sequence>MLYKKIPRCDLKTNSHIESRVKLLKRPYFAIVEMMSTAGSGFGWNDKDKIIVVKRQIFNEWKSSHPNANGLYNKPFPHFEELEITFGRDRAQGGNEENVTQAVATIETKREVNLNDRQVNENPQANLEETEIEYEADSQVRK</sequence>
<protein>
    <recommendedName>
        <fullName evidence="4">Myb/SANT-like domain-containing protein</fullName>
    </recommendedName>
</protein>
<dbReference type="EMBL" id="SDMP01000005">
    <property type="protein sequence ID" value="RYR57615.1"/>
    <property type="molecule type" value="Genomic_DNA"/>
</dbReference>
<organism evidence="2 3">
    <name type="scientific">Arachis hypogaea</name>
    <name type="common">Peanut</name>
    <dbReference type="NCBI Taxonomy" id="3818"/>
    <lineage>
        <taxon>Eukaryota</taxon>
        <taxon>Viridiplantae</taxon>
        <taxon>Streptophyta</taxon>
        <taxon>Embryophyta</taxon>
        <taxon>Tracheophyta</taxon>
        <taxon>Spermatophyta</taxon>
        <taxon>Magnoliopsida</taxon>
        <taxon>eudicotyledons</taxon>
        <taxon>Gunneridae</taxon>
        <taxon>Pentapetalae</taxon>
        <taxon>rosids</taxon>
        <taxon>fabids</taxon>
        <taxon>Fabales</taxon>
        <taxon>Fabaceae</taxon>
        <taxon>Papilionoideae</taxon>
        <taxon>50 kb inversion clade</taxon>
        <taxon>dalbergioids sensu lato</taxon>
        <taxon>Dalbergieae</taxon>
        <taxon>Pterocarpus clade</taxon>
        <taxon>Arachis</taxon>
    </lineage>
</organism>
<keyword evidence="3" id="KW-1185">Reference proteome</keyword>
<dbReference type="PANTHER" id="PTHR46250">
    <property type="entry name" value="MYB/SANT-LIKE DNA-BINDING DOMAIN PROTEIN-RELATED"/>
    <property type="match status" value="1"/>
</dbReference>
<reference evidence="2 3" key="1">
    <citation type="submission" date="2019-01" db="EMBL/GenBank/DDBJ databases">
        <title>Sequencing of cultivated peanut Arachis hypogaea provides insights into genome evolution and oil improvement.</title>
        <authorList>
            <person name="Chen X."/>
        </authorList>
    </citation>
    <scope>NUCLEOTIDE SEQUENCE [LARGE SCALE GENOMIC DNA]</scope>
    <source>
        <strain evidence="3">cv. Fuhuasheng</strain>
        <tissue evidence="2">Leaves</tissue>
    </source>
</reference>
<gene>
    <name evidence="2" type="ORF">Ahy_A05g023312</name>
</gene>
<evidence type="ECO:0000313" key="3">
    <source>
        <dbReference type="Proteomes" id="UP000289738"/>
    </source>
</evidence>
<comment type="caution">
    <text evidence="2">The sequence shown here is derived from an EMBL/GenBank/DDBJ whole genome shotgun (WGS) entry which is preliminary data.</text>
</comment>